<protein>
    <submittedName>
        <fullName evidence="8">1-phosphofructokinase</fullName>
    </submittedName>
</protein>
<dbReference type="GO" id="GO:0008443">
    <property type="term" value="F:phosphofructokinase activity"/>
    <property type="evidence" value="ECO:0007669"/>
    <property type="project" value="TreeGrafter"/>
</dbReference>
<dbReference type="PANTHER" id="PTHR46566:SF1">
    <property type="entry name" value="1-PHOSPHOFRUCTOKINASE"/>
    <property type="match status" value="1"/>
</dbReference>
<dbReference type="OrthoDB" id="9801219at2"/>
<dbReference type="AlphaFoldDB" id="A0A0M3SJD9"/>
<dbReference type="PATRIC" id="fig|362837.3.peg.674"/>
<keyword evidence="3" id="KW-0547">Nucleotide-binding</keyword>
<dbReference type="Proteomes" id="UP000063919">
    <property type="component" value="Chromosome"/>
</dbReference>
<keyword evidence="5" id="KW-0067">ATP-binding</keyword>
<comment type="similarity">
    <text evidence="1">Belongs to the carbohydrate kinase PfkB family.</text>
</comment>
<dbReference type="NCBIfam" id="TIGR03168">
    <property type="entry name" value="1-PFK"/>
    <property type="match status" value="1"/>
</dbReference>
<gene>
    <name evidence="8" type="primary">fruK</name>
    <name evidence="8" type="ORF">SCANT_v1c06580</name>
</gene>
<dbReference type="GO" id="GO:0005524">
    <property type="term" value="F:ATP binding"/>
    <property type="evidence" value="ECO:0007669"/>
    <property type="project" value="UniProtKB-KW"/>
</dbReference>
<evidence type="ECO:0000313" key="8">
    <source>
        <dbReference type="EMBL" id="ALD66564.1"/>
    </source>
</evidence>
<dbReference type="InterPro" id="IPR029056">
    <property type="entry name" value="Ribokinase-like"/>
</dbReference>
<evidence type="ECO:0000256" key="6">
    <source>
        <dbReference type="PIRNR" id="PIRNR000535"/>
    </source>
</evidence>
<sequence>MQENIYIVSLSPTIDYILLFDELVKNKTNRPKAVEMYPSGKGIHISMMLNNLNVKNESLIFTNGDFENYFYKELDKNKISYKKFKSKNNIRVNLKLIDAQQTECSVESSSIDKLEINKLINYLKNNLKKNDYLVLTGSIPKEVDKKIYSELVELSNSLKVKCIVDSYGEALNYAIDKKPFLIKPNLDELKLTLGIEINNINDVIKAGKKILERGVENILISMGADGAILINDKITEICNIGNWNYKLINAAGAGDSMIAGFLFEFIKTKNYERALKMGVACGSATAFSTRIGNKKLAFQLFKSILKL</sequence>
<reference evidence="8 9" key="1">
    <citation type="journal article" date="2015" name="Genome Announc.">
        <title>Complete Genome Sequence of Spiroplasma cantharicola CC-1T (DSM 21588), a Bacterium Isolated from Soldier Beetle (Cantharis carolinus).</title>
        <authorList>
            <person name="Lo W.S."/>
            <person name="Liu P.Y."/>
            <person name="Kuo C.H."/>
        </authorList>
    </citation>
    <scope>NUCLEOTIDE SEQUENCE [LARGE SCALE GENOMIC DNA]</scope>
    <source>
        <strain evidence="8 9">CC-1</strain>
    </source>
</reference>
<dbReference type="Pfam" id="PF00294">
    <property type="entry name" value="PfkB"/>
    <property type="match status" value="1"/>
</dbReference>
<dbReference type="RefSeq" id="WP_053946317.1">
    <property type="nucleotide sequence ID" value="NZ_CP012622.1"/>
</dbReference>
<dbReference type="InterPro" id="IPR011611">
    <property type="entry name" value="PfkB_dom"/>
</dbReference>
<proteinExistence type="inferred from homology"/>
<dbReference type="PIRSF" id="PIRSF000535">
    <property type="entry name" value="1PFK/6PFK/LacC"/>
    <property type="match status" value="1"/>
</dbReference>
<dbReference type="PANTHER" id="PTHR46566">
    <property type="entry name" value="1-PHOSPHOFRUCTOKINASE-RELATED"/>
    <property type="match status" value="1"/>
</dbReference>
<evidence type="ECO:0000256" key="2">
    <source>
        <dbReference type="ARBA" id="ARBA00022679"/>
    </source>
</evidence>
<feature type="domain" description="Carbohydrate kinase PfkB" evidence="7">
    <location>
        <begin position="8"/>
        <end position="288"/>
    </location>
</feature>
<dbReference type="EMBL" id="CP012622">
    <property type="protein sequence ID" value="ALD66564.1"/>
    <property type="molecule type" value="Genomic_DNA"/>
</dbReference>
<dbReference type="SUPFAM" id="SSF53613">
    <property type="entry name" value="Ribokinase-like"/>
    <property type="match status" value="1"/>
</dbReference>
<keyword evidence="2 6" id="KW-0808">Transferase</keyword>
<keyword evidence="4 8" id="KW-0418">Kinase</keyword>
<evidence type="ECO:0000256" key="4">
    <source>
        <dbReference type="ARBA" id="ARBA00022777"/>
    </source>
</evidence>
<dbReference type="InterPro" id="IPR017583">
    <property type="entry name" value="Tagatose/fructose_Pkinase"/>
</dbReference>
<evidence type="ECO:0000256" key="3">
    <source>
        <dbReference type="ARBA" id="ARBA00022741"/>
    </source>
</evidence>
<evidence type="ECO:0000256" key="5">
    <source>
        <dbReference type="ARBA" id="ARBA00022840"/>
    </source>
</evidence>
<organism evidence="8 9">
    <name type="scientific">Spiroplasma cantharicola</name>
    <dbReference type="NCBI Taxonomy" id="362837"/>
    <lineage>
        <taxon>Bacteria</taxon>
        <taxon>Bacillati</taxon>
        <taxon>Mycoplasmatota</taxon>
        <taxon>Mollicutes</taxon>
        <taxon>Entomoplasmatales</taxon>
        <taxon>Spiroplasmataceae</taxon>
        <taxon>Spiroplasma</taxon>
    </lineage>
</organism>
<name>A0A0M3SJD9_9MOLU</name>
<evidence type="ECO:0000259" key="7">
    <source>
        <dbReference type="Pfam" id="PF00294"/>
    </source>
</evidence>
<evidence type="ECO:0000256" key="1">
    <source>
        <dbReference type="ARBA" id="ARBA00010688"/>
    </source>
</evidence>
<dbReference type="CDD" id="cd01164">
    <property type="entry name" value="FruK_PfkB_like"/>
    <property type="match status" value="1"/>
</dbReference>
<dbReference type="KEGG" id="scj:SCANT_v1c06580"/>
<dbReference type="GO" id="GO:0005829">
    <property type="term" value="C:cytosol"/>
    <property type="evidence" value="ECO:0007669"/>
    <property type="project" value="TreeGrafter"/>
</dbReference>
<dbReference type="Gene3D" id="3.40.1190.20">
    <property type="match status" value="1"/>
</dbReference>
<dbReference type="STRING" id="362837.SCANT_v1c06580"/>
<accession>A0A0M3SJD9</accession>
<keyword evidence="9" id="KW-1185">Reference proteome</keyword>
<evidence type="ECO:0000313" key="9">
    <source>
        <dbReference type="Proteomes" id="UP000063919"/>
    </source>
</evidence>